<gene>
    <name evidence="2" type="ORF">Tc00.1047053510715.11</name>
</gene>
<evidence type="ECO:0000256" key="1">
    <source>
        <dbReference type="SAM" id="Phobius"/>
    </source>
</evidence>
<protein>
    <recommendedName>
        <fullName evidence="4">Mucin TcMUCII</fullName>
    </recommendedName>
</protein>
<evidence type="ECO:0000313" key="3">
    <source>
        <dbReference type="Proteomes" id="UP000002296"/>
    </source>
</evidence>
<keyword evidence="3" id="KW-1185">Reference proteome</keyword>
<sequence length="307" mass="33036">MHIAVDLNAPFVVHAGSCVWRLLSSSVAMRRRGREGERERTPSLLSCGCDAPRVTALSWAPCPIDGGMAGNFVPRDGWMRVRLLRVRCVVAAGFWPFPWGCGNELGEMVVDVFSSCMVGGCWRCVPSLRGCHLVVCGLCVWACCPLLMLSALSRCIRCAPSLSLSFHSFSFRLTDQLTDTSDSTTGDDDCDGDGAAPCWSLRSCAAGSAGHVSGDADAVVVPVDVSCAPSDGSLSYRVRVCVRGRIVLLSVLRFDMRITLSVALICACMAGMASWVLCAMWSMRCTHVATVLPAVQRKRRGPPLPSR</sequence>
<reference evidence="2 3" key="1">
    <citation type="journal article" date="2005" name="Science">
        <title>The genome sequence of Trypanosoma cruzi, etiologic agent of Chagas disease.</title>
        <authorList>
            <person name="El-Sayed N.M."/>
            <person name="Myler P.J."/>
            <person name="Bartholomeu D.C."/>
            <person name="Nilsson D."/>
            <person name="Aggarwal G."/>
            <person name="Tran A.N."/>
            <person name="Ghedin E."/>
            <person name="Worthey E.A."/>
            <person name="Delcher A.L."/>
            <person name="Blandin G."/>
            <person name="Westenberger S.J."/>
            <person name="Caler E."/>
            <person name="Cerqueira G.C."/>
            <person name="Branche C."/>
            <person name="Haas B."/>
            <person name="Anupama A."/>
            <person name="Arner E."/>
            <person name="Aslund L."/>
            <person name="Attipoe P."/>
            <person name="Bontempi E."/>
            <person name="Bringaud F."/>
            <person name="Burton P."/>
            <person name="Cadag E."/>
            <person name="Campbell D.A."/>
            <person name="Carrington M."/>
            <person name="Crabtree J."/>
            <person name="Darban H."/>
            <person name="da Silveira J.F."/>
            <person name="de Jong P."/>
            <person name="Edwards K."/>
            <person name="Englund P.T."/>
            <person name="Fazelina G."/>
            <person name="Feldblyum T."/>
            <person name="Ferella M."/>
            <person name="Frasch A.C."/>
            <person name="Gull K."/>
            <person name="Horn D."/>
            <person name="Hou L."/>
            <person name="Huang Y."/>
            <person name="Kindlund E."/>
            <person name="Klingbeil M."/>
            <person name="Kluge S."/>
            <person name="Koo H."/>
            <person name="Lacerda D."/>
            <person name="Levin M.J."/>
            <person name="Lorenzi H."/>
            <person name="Louie T."/>
            <person name="Machado C.R."/>
            <person name="McCulloch R."/>
            <person name="McKenna A."/>
            <person name="Mizuno Y."/>
            <person name="Mottram J.C."/>
            <person name="Nelson S."/>
            <person name="Ochaya S."/>
            <person name="Osoegawa K."/>
            <person name="Pai G."/>
            <person name="Parsons M."/>
            <person name="Pentony M."/>
            <person name="Pettersson U."/>
            <person name="Pop M."/>
            <person name="Ramirez J.L."/>
            <person name="Rinta J."/>
            <person name="Robertson L."/>
            <person name="Salzberg S.L."/>
            <person name="Sanchez D.O."/>
            <person name="Seyler A."/>
            <person name="Sharma R."/>
            <person name="Shetty J."/>
            <person name="Simpson A.J."/>
            <person name="Sisk E."/>
            <person name="Tammi M.T."/>
            <person name="Tarleton R."/>
            <person name="Teixeira S."/>
            <person name="Van Aken S."/>
            <person name="Vogt C."/>
            <person name="Ward P.N."/>
            <person name="Wickstead B."/>
            <person name="Wortman J."/>
            <person name="White O."/>
            <person name="Fraser C.M."/>
            <person name="Stuart K.D."/>
            <person name="Andersson B."/>
        </authorList>
    </citation>
    <scope>NUCLEOTIDE SEQUENCE [LARGE SCALE GENOMIC DNA]</scope>
    <source>
        <strain evidence="2 3">CL Brener</strain>
    </source>
</reference>
<evidence type="ECO:0000313" key="2">
    <source>
        <dbReference type="EMBL" id="EAN92776.1"/>
    </source>
</evidence>
<accession>Q4DJS4</accession>
<dbReference type="EMBL" id="AAHK01000403">
    <property type="protein sequence ID" value="EAN92776.1"/>
    <property type="molecule type" value="Genomic_DNA"/>
</dbReference>
<keyword evidence="1" id="KW-0812">Transmembrane</keyword>
<keyword evidence="1" id="KW-0472">Membrane</keyword>
<dbReference type="KEGG" id="tcr:510715.11"/>
<dbReference type="Proteomes" id="UP000002296">
    <property type="component" value="Unassembled WGS sequence"/>
</dbReference>
<dbReference type="GeneID" id="3546209"/>
<organism evidence="2 3">
    <name type="scientific">Trypanosoma cruzi (strain CL Brener)</name>
    <dbReference type="NCBI Taxonomy" id="353153"/>
    <lineage>
        <taxon>Eukaryota</taxon>
        <taxon>Discoba</taxon>
        <taxon>Euglenozoa</taxon>
        <taxon>Kinetoplastea</taxon>
        <taxon>Metakinetoplastina</taxon>
        <taxon>Trypanosomatida</taxon>
        <taxon>Trypanosomatidae</taxon>
        <taxon>Trypanosoma</taxon>
        <taxon>Schizotrypanum</taxon>
    </lineage>
</organism>
<dbReference type="PaxDb" id="353153-Q4DJS4"/>
<dbReference type="RefSeq" id="XP_814627.1">
    <property type="nucleotide sequence ID" value="XM_809534.1"/>
</dbReference>
<comment type="caution">
    <text evidence="2">The sequence shown here is derived from an EMBL/GenBank/DDBJ whole genome shotgun (WGS) entry which is preliminary data.</text>
</comment>
<evidence type="ECO:0008006" key="4">
    <source>
        <dbReference type="Google" id="ProtNLM"/>
    </source>
</evidence>
<feature type="transmembrane region" description="Helical" evidence="1">
    <location>
        <begin position="258"/>
        <end position="283"/>
    </location>
</feature>
<name>Q4DJS4_TRYCC</name>
<dbReference type="AlphaFoldDB" id="Q4DJS4"/>
<proteinExistence type="predicted"/>
<dbReference type="InParanoid" id="Q4DJS4"/>
<keyword evidence="1" id="KW-1133">Transmembrane helix</keyword>